<name>A0A0F9F7U5_9ZZZZ</name>
<keyword evidence="1" id="KW-0812">Transmembrane</keyword>
<feature type="transmembrane region" description="Helical" evidence="1">
    <location>
        <begin position="25"/>
        <end position="48"/>
    </location>
</feature>
<evidence type="ECO:0000256" key="1">
    <source>
        <dbReference type="SAM" id="Phobius"/>
    </source>
</evidence>
<keyword evidence="1" id="KW-0472">Membrane</keyword>
<accession>A0A0F9F7U5</accession>
<protein>
    <submittedName>
        <fullName evidence="2">Uncharacterized protein</fullName>
    </submittedName>
</protein>
<organism evidence="2">
    <name type="scientific">marine sediment metagenome</name>
    <dbReference type="NCBI Taxonomy" id="412755"/>
    <lineage>
        <taxon>unclassified sequences</taxon>
        <taxon>metagenomes</taxon>
        <taxon>ecological metagenomes</taxon>
    </lineage>
</organism>
<dbReference type="EMBL" id="LAZR01031603">
    <property type="protein sequence ID" value="KKL53280.1"/>
    <property type="molecule type" value="Genomic_DNA"/>
</dbReference>
<proteinExistence type="predicted"/>
<comment type="caution">
    <text evidence="2">The sequence shown here is derived from an EMBL/GenBank/DDBJ whole genome shotgun (WGS) entry which is preliminary data.</text>
</comment>
<reference evidence="2" key="1">
    <citation type="journal article" date="2015" name="Nature">
        <title>Complex archaea that bridge the gap between prokaryotes and eukaryotes.</title>
        <authorList>
            <person name="Spang A."/>
            <person name="Saw J.H."/>
            <person name="Jorgensen S.L."/>
            <person name="Zaremba-Niedzwiedzka K."/>
            <person name="Martijn J."/>
            <person name="Lind A.E."/>
            <person name="van Eijk R."/>
            <person name="Schleper C."/>
            <person name="Guy L."/>
            <person name="Ettema T.J."/>
        </authorList>
    </citation>
    <scope>NUCLEOTIDE SEQUENCE</scope>
</reference>
<keyword evidence="1" id="KW-1133">Transmembrane helix</keyword>
<evidence type="ECO:0000313" key="2">
    <source>
        <dbReference type="EMBL" id="KKL53280.1"/>
    </source>
</evidence>
<dbReference type="AlphaFoldDB" id="A0A0F9F7U5"/>
<gene>
    <name evidence="2" type="ORF">LCGC14_2277010</name>
</gene>
<sequence length="50" mass="5793">MGLESMDIEFAKLRRRLNRQHTVKLWLHQSLLVIGYVALVSIVVTLMLSL</sequence>